<proteinExistence type="predicted"/>
<protein>
    <submittedName>
        <fullName evidence="2">Uncharacterized protein</fullName>
    </submittedName>
</protein>
<keyword evidence="1" id="KW-0732">Signal</keyword>
<accession>A0A1Y5FFK2</accession>
<name>A0A1Y5FFK2_9BACT</name>
<comment type="caution">
    <text evidence="2">The sequence shown here is derived from an EMBL/GenBank/DDBJ whole genome shotgun (WGS) entry which is preliminary data.</text>
</comment>
<gene>
    <name evidence="2" type="ORF">A9Q84_13790</name>
</gene>
<evidence type="ECO:0000256" key="1">
    <source>
        <dbReference type="SAM" id="SignalP"/>
    </source>
</evidence>
<reference evidence="3" key="1">
    <citation type="journal article" date="2017" name="Proc. Natl. Acad. Sci. U.S.A.">
        <title>Simulation of Deepwater Horizon oil plume reveals substrate specialization within a complex community of hydrocarbon-degraders.</title>
        <authorList>
            <person name="Hu P."/>
            <person name="Dubinsky E.A."/>
            <person name="Probst A.J."/>
            <person name="Wang J."/>
            <person name="Sieber C.M.K."/>
            <person name="Tom L.M."/>
            <person name="Gardinali P."/>
            <person name="Banfield J.F."/>
            <person name="Atlas R.M."/>
            <person name="Andersen G.L."/>
        </authorList>
    </citation>
    <scope>NUCLEOTIDE SEQUENCE [LARGE SCALE GENOMIC DNA]</scope>
</reference>
<dbReference type="AlphaFoldDB" id="A0A1Y5FFK2"/>
<organism evidence="2 3">
    <name type="scientific">Halobacteriovorax marinus</name>
    <dbReference type="NCBI Taxonomy" id="97084"/>
    <lineage>
        <taxon>Bacteria</taxon>
        <taxon>Pseudomonadati</taxon>
        <taxon>Bdellovibrionota</taxon>
        <taxon>Bacteriovoracia</taxon>
        <taxon>Bacteriovoracales</taxon>
        <taxon>Halobacteriovoraceae</taxon>
        <taxon>Halobacteriovorax</taxon>
    </lineage>
</organism>
<evidence type="ECO:0000313" key="2">
    <source>
        <dbReference type="EMBL" id="OUR97392.1"/>
    </source>
</evidence>
<feature type="signal peptide" evidence="1">
    <location>
        <begin position="1"/>
        <end position="21"/>
    </location>
</feature>
<evidence type="ECO:0000313" key="3">
    <source>
        <dbReference type="Proteomes" id="UP000196531"/>
    </source>
</evidence>
<feature type="chain" id="PRO_5013142232" evidence="1">
    <location>
        <begin position="22"/>
        <end position="187"/>
    </location>
</feature>
<dbReference type="EMBL" id="MAAO01000006">
    <property type="protein sequence ID" value="OUR97392.1"/>
    <property type="molecule type" value="Genomic_DNA"/>
</dbReference>
<dbReference type="Proteomes" id="UP000196531">
    <property type="component" value="Unassembled WGS sequence"/>
</dbReference>
<sequence>MKKSLLLLCASMVLSSANTLAEENLFLYDIVDTKVSEMDSTLHSALKNTYYTVDLHMPIIPSDLSAAVGYEIADGLVEVELYISARVSRFFSDEHDIHLPIGGRIRVPLNGEKTILLEYQREFDVIAANKNGLYETPNMISIIKRSNDSGMFFGCGVGNMIHHAWGDEDHEPQSEVYFECKIGKKFK</sequence>